<evidence type="ECO:0000313" key="3">
    <source>
        <dbReference type="Proteomes" id="UP000305067"/>
    </source>
</evidence>
<dbReference type="Proteomes" id="UP000305067">
    <property type="component" value="Unassembled WGS sequence"/>
</dbReference>
<organism evidence="2 3">
    <name type="scientific">Pterulicium gracile</name>
    <dbReference type="NCBI Taxonomy" id="1884261"/>
    <lineage>
        <taxon>Eukaryota</taxon>
        <taxon>Fungi</taxon>
        <taxon>Dikarya</taxon>
        <taxon>Basidiomycota</taxon>
        <taxon>Agaricomycotina</taxon>
        <taxon>Agaricomycetes</taxon>
        <taxon>Agaricomycetidae</taxon>
        <taxon>Agaricales</taxon>
        <taxon>Pleurotineae</taxon>
        <taxon>Pterulaceae</taxon>
        <taxon>Pterulicium</taxon>
    </lineage>
</organism>
<accession>A0A5C3QFI4</accession>
<reference evidence="2 3" key="1">
    <citation type="journal article" date="2019" name="Nat. Ecol. Evol.">
        <title>Megaphylogeny resolves global patterns of mushroom evolution.</title>
        <authorList>
            <person name="Varga T."/>
            <person name="Krizsan K."/>
            <person name="Foldi C."/>
            <person name="Dima B."/>
            <person name="Sanchez-Garcia M."/>
            <person name="Sanchez-Ramirez S."/>
            <person name="Szollosi G.J."/>
            <person name="Szarkandi J.G."/>
            <person name="Papp V."/>
            <person name="Albert L."/>
            <person name="Andreopoulos W."/>
            <person name="Angelini C."/>
            <person name="Antonin V."/>
            <person name="Barry K.W."/>
            <person name="Bougher N.L."/>
            <person name="Buchanan P."/>
            <person name="Buyck B."/>
            <person name="Bense V."/>
            <person name="Catcheside P."/>
            <person name="Chovatia M."/>
            <person name="Cooper J."/>
            <person name="Damon W."/>
            <person name="Desjardin D."/>
            <person name="Finy P."/>
            <person name="Geml J."/>
            <person name="Haridas S."/>
            <person name="Hughes K."/>
            <person name="Justo A."/>
            <person name="Karasinski D."/>
            <person name="Kautmanova I."/>
            <person name="Kiss B."/>
            <person name="Kocsube S."/>
            <person name="Kotiranta H."/>
            <person name="LaButti K.M."/>
            <person name="Lechner B.E."/>
            <person name="Liimatainen K."/>
            <person name="Lipzen A."/>
            <person name="Lukacs Z."/>
            <person name="Mihaltcheva S."/>
            <person name="Morgado L.N."/>
            <person name="Niskanen T."/>
            <person name="Noordeloos M.E."/>
            <person name="Ohm R.A."/>
            <person name="Ortiz-Santana B."/>
            <person name="Ovrebo C."/>
            <person name="Racz N."/>
            <person name="Riley R."/>
            <person name="Savchenko A."/>
            <person name="Shiryaev A."/>
            <person name="Soop K."/>
            <person name="Spirin V."/>
            <person name="Szebenyi C."/>
            <person name="Tomsovsky M."/>
            <person name="Tulloss R.E."/>
            <person name="Uehling J."/>
            <person name="Grigoriev I.V."/>
            <person name="Vagvolgyi C."/>
            <person name="Papp T."/>
            <person name="Martin F.M."/>
            <person name="Miettinen O."/>
            <person name="Hibbett D.S."/>
            <person name="Nagy L.G."/>
        </authorList>
    </citation>
    <scope>NUCLEOTIDE SEQUENCE [LARGE SCALE GENOMIC DNA]</scope>
    <source>
        <strain evidence="2 3">CBS 309.79</strain>
    </source>
</reference>
<dbReference type="AlphaFoldDB" id="A0A5C3QFI4"/>
<feature type="compositionally biased region" description="Basic and acidic residues" evidence="1">
    <location>
        <begin position="82"/>
        <end position="96"/>
    </location>
</feature>
<keyword evidence="3" id="KW-1185">Reference proteome</keyword>
<name>A0A5C3QFI4_9AGAR</name>
<dbReference type="EMBL" id="ML178836">
    <property type="protein sequence ID" value="TFK98898.1"/>
    <property type="molecule type" value="Genomic_DNA"/>
</dbReference>
<feature type="compositionally biased region" description="Low complexity" evidence="1">
    <location>
        <begin position="63"/>
        <end position="72"/>
    </location>
</feature>
<sequence>MPEMLMLSSPYTPGLSEEDVCKLLFFVRTSECDVLELSCRLRATLIHFDPELVLDQLEESLMDNNNDNSGSETDSDEEEDSGHEQEGSEPHLRFLEVEFEEGESEADNSDYEPSDDASDDAQKDNAGPALFKIHYEDDSEVDDSDYNPDKESDLDYSESSSDSDHLEELDGPLREHILYNVLEAMSNFTALGFYEWFDEAPVPVIQDIIEIVGGTDEFSEWVLDGGSPQATATSFAKVNPLPKA</sequence>
<proteinExistence type="predicted"/>
<evidence type="ECO:0000256" key="1">
    <source>
        <dbReference type="SAM" id="MobiDB-lite"/>
    </source>
</evidence>
<feature type="compositionally biased region" description="Acidic residues" evidence="1">
    <location>
        <begin position="97"/>
        <end position="119"/>
    </location>
</feature>
<evidence type="ECO:0000313" key="2">
    <source>
        <dbReference type="EMBL" id="TFK98898.1"/>
    </source>
</evidence>
<protein>
    <submittedName>
        <fullName evidence="2">Uncharacterized protein</fullName>
    </submittedName>
</protein>
<feature type="region of interest" description="Disordered" evidence="1">
    <location>
        <begin position="62"/>
        <end position="167"/>
    </location>
</feature>
<feature type="compositionally biased region" description="Acidic residues" evidence="1">
    <location>
        <begin position="137"/>
        <end position="146"/>
    </location>
</feature>
<gene>
    <name evidence="2" type="ORF">BDV98DRAFT_595251</name>
</gene>